<dbReference type="InterPro" id="IPR023833">
    <property type="entry name" value="Signal_pept_SipW-depend-type"/>
</dbReference>
<proteinExistence type="predicted"/>
<dbReference type="Proteomes" id="UP000297714">
    <property type="component" value="Unassembled WGS sequence"/>
</dbReference>
<reference evidence="2 3" key="1">
    <citation type="submission" date="2019-04" db="EMBL/GenBank/DDBJ databases">
        <authorList>
            <person name="Poehlein A."/>
            <person name="Bengelsdorf F.R."/>
            <person name="Duerre P."/>
            <person name="Daniel R."/>
        </authorList>
    </citation>
    <scope>NUCLEOTIDE SEQUENCE [LARGE SCALE GENOMIC DNA]</scope>
    <source>
        <strain evidence="2 3">BS-1</strain>
    </source>
</reference>
<sequence length="222" mass="24080">MNKKIAIMMTSVIVAGAMAVGSTLAYFTDKGTATNIVTMGDVRIKLTETKNGDPVESGLTFNNVMPKDVIAKDPTISNIGDHDAYIRCKININQGSDNVAALTDEQKQQVLDGLNIDKQYLDGDPSKPAWVLNPADGYYYYQKVLPKKTEQGSVSVNFFTQFTVPEKWGNEMAGKTFTIGITAEAIQADNFAPHKTGSVIDGWKYTDSTDVPVMSAPASNLV</sequence>
<accession>A0A4Z0YEM7</accession>
<gene>
    <name evidence="2" type="ORF">CAGA_00320</name>
</gene>
<feature type="signal peptide" evidence="1">
    <location>
        <begin position="1"/>
        <end position="19"/>
    </location>
</feature>
<comment type="caution">
    <text evidence="2">The sequence shown here is derived from an EMBL/GenBank/DDBJ whole genome shotgun (WGS) entry which is preliminary data.</text>
</comment>
<protein>
    <recommendedName>
        <fullName evidence="4">SipW-cognate class signal peptide</fullName>
    </recommendedName>
</protein>
<name>A0A4Z0YEM7_9FIRM</name>
<dbReference type="EMBL" id="SRMQ01000001">
    <property type="protein sequence ID" value="TGJ77641.1"/>
    <property type="molecule type" value="Genomic_DNA"/>
</dbReference>
<evidence type="ECO:0000256" key="1">
    <source>
        <dbReference type="SAM" id="SignalP"/>
    </source>
</evidence>
<keyword evidence="3" id="KW-1185">Reference proteome</keyword>
<dbReference type="RefSeq" id="WP_135656485.1">
    <property type="nucleotide sequence ID" value="NZ_JAJUFJ010000009.1"/>
</dbReference>
<evidence type="ECO:0000313" key="2">
    <source>
        <dbReference type="EMBL" id="TGJ77641.1"/>
    </source>
</evidence>
<evidence type="ECO:0008006" key="4">
    <source>
        <dbReference type="Google" id="ProtNLM"/>
    </source>
</evidence>
<dbReference type="InterPro" id="IPR022121">
    <property type="entry name" value="Peptidase_M73_camelysin"/>
</dbReference>
<dbReference type="NCBIfam" id="TIGR04088">
    <property type="entry name" value="cognate_SipW"/>
    <property type="match status" value="1"/>
</dbReference>
<feature type="chain" id="PRO_5039508972" description="SipW-cognate class signal peptide" evidence="1">
    <location>
        <begin position="20"/>
        <end position="222"/>
    </location>
</feature>
<dbReference type="OrthoDB" id="2085414at2"/>
<organism evidence="2 3">
    <name type="scientific">Caproiciproducens galactitolivorans</name>
    <dbReference type="NCBI Taxonomy" id="642589"/>
    <lineage>
        <taxon>Bacteria</taxon>
        <taxon>Bacillati</taxon>
        <taxon>Bacillota</taxon>
        <taxon>Clostridia</taxon>
        <taxon>Eubacteriales</taxon>
        <taxon>Acutalibacteraceae</taxon>
        <taxon>Caproiciproducens</taxon>
    </lineage>
</organism>
<evidence type="ECO:0000313" key="3">
    <source>
        <dbReference type="Proteomes" id="UP000297714"/>
    </source>
</evidence>
<dbReference type="Pfam" id="PF12389">
    <property type="entry name" value="Peptidase_M73"/>
    <property type="match status" value="1"/>
</dbReference>
<dbReference type="AlphaFoldDB" id="A0A4Z0YEM7"/>
<keyword evidence="1" id="KW-0732">Signal</keyword>